<comment type="caution">
    <text evidence="1">The sequence shown here is derived from an EMBL/GenBank/DDBJ whole genome shotgun (WGS) entry which is preliminary data.</text>
</comment>
<sequence>MTSPDSDTEAEFVQFVCFRTAGPVPVDLFQQSWIPFAEEFFARGIKTMILSEKLPLSGDLSPYKFIAKSYWASITAVKLTFEKGLPSPSSRGHITASQGGIFKLVHTAKGETNAKHNVIYKVGFKAFTMIPTLEESLTKEKVLDYADYLHGLKGFETLAVYKLHECSGPIKEWHYDWIIEAFYNSVSVTEESILKDLINCPMVDKTWELSIHKDYIQMTA</sequence>
<evidence type="ECO:0000313" key="2">
    <source>
        <dbReference type="Proteomes" id="UP001159427"/>
    </source>
</evidence>
<reference evidence="1 2" key="1">
    <citation type="submission" date="2022-05" db="EMBL/GenBank/DDBJ databases">
        <authorList>
            <consortium name="Genoscope - CEA"/>
            <person name="William W."/>
        </authorList>
    </citation>
    <scope>NUCLEOTIDE SEQUENCE [LARGE SCALE GENOMIC DNA]</scope>
</reference>
<dbReference type="Proteomes" id="UP001159427">
    <property type="component" value="Unassembled WGS sequence"/>
</dbReference>
<proteinExistence type="predicted"/>
<name>A0ABN8LYP8_9CNID</name>
<organism evidence="1 2">
    <name type="scientific">Porites evermanni</name>
    <dbReference type="NCBI Taxonomy" id="104178"/>
    <lineage>
        <taxon>Eukaryota</taxon>
        <taxon>Metazoa</taxon>
        <taxon>Cnidaria</taxon>
        <taxon>Anthozoa</taxon>
        <taxon>Hexacorallia</taxon>
        <taxon>Scleractinia</taxon>
        <taxon>Fungiina</taxon>
        <taxon>Poritidae</taxon>
        <taxon>Porites</taxon>
    </lineage>
</organism>
<evidence type="ECO:0000313" key="1">
    <source>
        <dbReference type="EMBL" id="CAH3022299.1"/>
    </source>
</evidence>
<gene>
    <name evidence="1" type="ORF">PEVE_00014873</name>
</gene>
<dbReference type="EMBL" id="CALNXI010000213">
    <property type="protein sequence ID" value="CAH3022299.1"/>
    <property type="molecule type" value="Genomic_DNA"/>
</dbReference>
<protein>
    <submittedName>
        <fullName evidence="1">Uncharacterized protein</fullName>
    </submittedName>
</protein>
<accession>A0ABN8LYP8</accession>
<keyword evidence="2" id="KW-1185">Reference proteome</keyword>